<feature type="transmembrane region" description="Helical" evidence="12">
    <location>
        <begin position="206"/>
        <end position="226"/>
    </location>
</feature>
<keyword evidence="10 12" id="KW-0472">Membrane</keyword>
<keyword evidence="11 12" id="KW-0739">Sodium transport</keyword>
<keyword evidence="5 12" id="KW-1003">Cell membrane</keyword>
<evidence type="ECO:0000256" key="3">
    <source>
        <dbReference type="ARBA" id="ARBA00022448"/>
    </source>
</evidence>
<dbReference type="GO" id="GO:0006885">
    <property type="term" value="P:regulation of pH"/>
    <property type="evidence" value="ECO:0007669"/>
    <property type="project" value="InterPro"/>
</dbReference>
<protein>
    <recommendedName>
        <fullName evidence="12">Na(+)/H(+) antiporter NhaA</fullName>
    </recommendedName>
    <alternativeName>
        <fullName evidence="12">Sodium/proton antiporter NhaA</fullName>
    </alternativeName>
</protein>
<evidence type="ECO:0000256" key="5">
    <source>
        <dbReference type="ARBA" id="ARBA00022475"/>
    </source>
</evidence>
<dbReference type="SUPFAM" id="SSF52833">
    <property type="entry name" value="Thioredoxin-like"/>
    <property type="match status" value="1"/>
</dbReference>
<dbReference type="InterPro" id="IPR012336">
    <property type="entry name" value="Thioredoxin-like_fold"/>
</dbReference>
<dbReference type="Gene3D" id="1.20.1530.10">
    <property type="entry name" value="Na+/H+ antiporter like domain"/>
    <property type="match status" value="1"/>
</dbReference>
<proteinExistence type="inferred from homology"/>
<dbReference type="AlphaFoldDB" id="A0A239N5G1"/>
<comment type="similarity">
    <text evidence="2">In the N-terminal section; belongs to the NhaA Na(+)/H(+) (TC 2.A.33) antiporter family.</text>
</comment>
<feature type="transmembrane region" description="Helical" evidence="12">
    <location>
        <begin position="114"/>
        <end position="131"/>
    </location>
</feature>
<evidence type="ECO:0000313" key="15">
    <source>
        <dbReference type="Proteomes" id="UP000198280"/>
    </source>
</evidence>
<sequence length="669" mass="71991">MRRVRGPCAGPDGNARPPLAAVRQAAVAGSCHDVRVSAFSSLQATGQTPRRPGVTTPRLRFLRTETASAGFLLAATVIALAWANLAPENYESVWRTQLSLTLGSQGVSLDLREWINSGLMTLFFFIVGLEARREFDLGEFRERARITLPTMAGLAGMLVPLALYLAFTHGTPEARGWGTVISTDTAFALGLYALLGRRLPTATRAFILTASVVDDFIALAVIAFAYTSGISWPELFVAIGIFGVGLVASNSVVRACGEFRGAAFALTGVAVWFALLGSGVDPVVTGLALGLMACDHPARGADLRRASTLYLRFREQPTPELERSARRGLALSVSLNSRLQELFRPWTSYLIVPAFALANAGITIDARQLTAAFTSPVTLGIVVAYAVGKPLGIVGASALTTRLSRGRLRPPVGWGAVTAGGTISGIGFTIALLIAARAFEGGRLAEAKVGILAAVILSFLFTWGVTMVLSRLPRAVRRRALLGKAQQLEDLAVPVDPERDHVRGPHDALVTVVEYGDFECPYCGEAEPVIRDLLADFGDVRYVWRHLPLADVHPHAVQTARAAEAAAEQDRFWEMHDQIFAHPQALDVRGLERLATAVGLDMERFRHDFETRAVAVRVAEDAESADLSNVSGTPTFFINGRRHYGAYDIDSLSAVVRGALERAKAALHH</sequence>
<evidence type="ECO:0000256" key="4">
    <source>
        <dbReference type="ARBA" id="ARBA00022449"/>
    </source>
</evidence>
<evidence type="ECO:0000256" key="11">
    <source>
        <dbReference type="ARBA" id="ARBA00023201"/>
    </source>
</evidence>
<feature type="transmembrane region" description="Helical" evidence="12">
    <location>
        <begin position="412"/>
        <end position="439"/>
    </location>
</feature>
<feature type="transmembrane region" description="Helical" evidence="12">
    <location>
        <begin position="67"/>
        <end position="85"/>
    </location>
</feature>
<dbReference type="Proteomes" id="UP000198280">
    <property type="component" value="Unassembled WGS sequence"/>
</dbReference>
<evidence type="ECO:0000256" key="8">
    <source>
        <dbReference type="ARBA" id="ARBA00023053"/>
    </source>
</evidence>
<keyword evidence="9 12" id="KW-0406">Ion transport</keyword>
<dbReference type="PANTHER" id="PTHR30341">
    <property type="entry name" value="SODIUM ION/PROTON ANTIPORTER NHAA-RELATED"/>
    <property type="match status" value="1"/>
</dbReference>
<dbReference type="PROSITE" id="PS51352">
    <property type="entry name" value="THIOREDOXIN_2"/>
    <property type="match status" value="1"/>
</dbReference>
<keyword evidence="4 12" id="KW-0050">Antiport</keyword>
<organism evidence="14 15">
    <name type="scientific">Actinacidiphila glaucinigra</name>
    <dbReference type="NCBI Taxonomy" id="235986"/>
    <lineage>
        <taxon>Bacteria</taxon>
        <taxon>Bacillati</taxon>
        <taxon>Actinomycetota</taxon>
        <taxon>Actinomycetes</taxon>
        <taxon>Kitasatosporales</taxon>
        <taxon>Streptomycetaceae</taxon>
        <taxon>Actinacidiphila</taxon>
    </lineage>
</organism>
<evidence type="ECO:0000256" key="7">
    <source>
        <dbReference type="ARBA" id="ARBA00022989"/>
    </source>
</evidence>
<dbReference type="Gene3D" id="3.40.30.10">
    <property type="entry name" value="Glutaredoxin"/>
    <property type="match status" value="1"/>
</dbReference>
<name>A0A239N5G1_9ACTN</name>
<feature type="transmembrane region" description="Helical" evidence="12">
    <location>
        <begin position="176"/>
        <end position="194"/>
    </location>
</feature>
<evidence type="ECO:0000256" key="1">
    <source>
        <dbReference type="ARBA" id="ARBA00004429"/>
    </source>
</evidence>
<evidence type="ECO:0000256" key="12">
    <source>
        <dbReference type="HAMAP-Rule" id="MF_01844"/>
    </source>
</evidence>
<evidence type="ECO:0000256" key="6">
    <source>
        <dbReference type="ARBA" id="ARBA00022692"/>
    </source>
</evidence>
<feature type="transmembrane region" description="Helical" evidence="12">
    <location>
        <begin position="152"/>
        <end position="170"/>
    </location>
</feature>
<feature type="transmembrane region" description="Helical" evidence="12">
    <location>
        <begin position="451"/>
        <end position="469"/>
    </location>
</feature>
<dbReference type="GO" id="GO:0005886">
    <property type="term" value="C:plasma membrane"/>
    <property type="evidence" value="ECO:0007669"/>
    <property type="project" value="UniProtKB-SubCell"/>
</dbReference>
<dbReference type="InterPro" id="IPR013766">
    <property type="entry name" value="Thioredoxin_domain"/>
</dbReference>
<dbReference type="Pfam" id="PF06965">
    <property type="entry name" value="Na_H_antiport_1"/>
    <property type="match status" value="1"/>
</dbReference>
<keyword evidence="7 12" id="KW-1133">Transmembrane helix</keyword>
<accession>A0A239N5G1</accession>
<evidence type="ECO:0000256" key="2">
    <source>
        <dbReference type="ARBA" id="ARBA00007006"/>
    </source>
</evidence>
<feature type="transmembrane region" description="Helical" evidence="12">
    <location>
        <begin position="261"/>
        <end position="280"/>
    </location>
</feature>
<dbReference type="InterPro" id="IPR036249">
    <property type="entry name" value="Thioredoxin-like_sf"/>
</dbReference>
<dbReference type="GO" id="GO:0015385">
    <property type="term" value="F:sodium:proton antiporter activity"/>
    <property type="evidence" value="ECO:0007669"/>
    <property type="project" value="TreeGrafter"/>
</dbReference>
<dbReference type="EMBL" id="FZOF01000031">
    <property type="protein sequence ID" value="SNT49692.1"/>
    <property type="molecule type" value="Genomic_DNA"/>
</dbReference>
<comment type="similarity">
    <text evidence="12">Belongs to the NhaA Na(+)/H(+) (TC 2.A.33) antiporter family.</text>
</comment>
<evidence type="ECO:0000313" key="14">
    <source>
        <dbReference type="EMBL" id="SNT49692.1"/>
    </source>
</evidence>
<keyword evidence="3 12" id="KW-0813">Transport</keyword>
<comment type="catalytic activity">
    <reaction evidence="12">
        <text>Na(+)(in) + 2 H(+)(out) = Na(+)(out) + 2 H(+)(in)</text>
        <dbReference type="Rhea" id="RHEA:29251"/>
        <dbReference type="ChEBI" id="CHEBI:15378"/>
        <dbReference type="ChEBI" id="CHEBI:29101"/>
    </reaction>
</comment>
<feature type="transmembrane region" description="Helical" evidence="12">
    <location>
        <begin position="377"/>
        <end position="400"/>
    </location>
</feature>
<feature type="transmembrane region" description="Helical" evidence="12">
    <location>
        <begin position="232"/>
        <end position="249"/>
    </location>
</feature>
<keyword evidence="8 12" id="KW-0915">Sodium</keyword>
<feature type="domain" description="Thioredoxin" evidence="13">
    <location>
        <begin position="466"/>
        <end position="661"/>
    </location>
</feature>
<reference evidence="14 15" key="1">
    <citation type="submission" date="2017-06" db="EMBL/GenBank/DDBJ databases">
        <authorList>
            <person name="Kim H.J."/>
            <person name="Triplett B.A."/>
        </authorList>
    </citation>
    <scope>NUCLEOTIDE SEQUENCE [LARGE SCALE GENOMIC DNA]</scope>
    <source>
        <strain evidence="14 15">CGMCC 4.1858</strain>
    </source>
</reference>
<comment type="subcellular location">
    <subcellularLocation>
        <location evidence="1">Cell inner membrane</location>
        <topology evidence="1">Multi-pass membrane protein</topology>
    </subcellularLocation>
    <subcellularLocation>
        <location evidence="12">Cell membrane</location>
        <topology evidence="12">Multi-pass membrane protein</topology>
    </subcellularLocation>
</comment>
<dbReference type="InterPro" id="IPR023171">
    <property type="entry name" value="Na/H_antiporter_dom_sf"/>
</dbReference>
<dbReference type="Pfam" id="PF13462">
    <property type="entry name" value="Thioredoxin_4"/>
    <property type="match status" value="1"/>
</dbReference>
<comment type="function">
    <text evidence="12">Na(+)/H(+) antiporter that extrudes sodium in exchange for external protons.</text>
</comment>
<keyword evidence="15" id="KW-1185">Reference proteome</keyword>
<dbReference type="InterPro" id="IPR004670">
    <property type="entry name" value="NhaA"/>
</dbReference>
<evidence type="ECO:0000256" key="9">
    <source>
        <dbReference type="ARBA" id="ARBA00023065"/>
    </source>
</evidence>
<dbReference type="HAMAP" id="MF_01844">
    <property type="entry name" value="NhaA"/>
    <property type="match status" value="1"/>
</dbReference>
<dbReference type="PANTHER" id="PTHR30341:SF0">
    <property type="entry name" value="NA(+)_H(+) ANTIPORTER NHAA"/>
    <property type="match status" value="1"/>
</dbReference>
<gene>
    <name evidence="12" type="primary">nhaA</name>
    <name evidence="14" type="ORF">SAMN05216252_13131</name>
</gene>
<keyword evidence="6 12" id="KW-0812">Transmembrane</keyword>
<evidence type="ECO:0000256" key="10">
    <source>
        <dbReference type="ARBA" id="ARBA00023136"/>
    </source>
</evidence>
<evidence type="ECO:0000259" key="13">
    <source>
        <dbReference type="PROSITE" id="PS51352"/>
    </source>
</evidence>